<evidence type="ECO:0000313" key="11">
    <source>
        <dbReference type="Proteomes" id="UP000502248"/>
    </source>
</evidence>
<keyword evidence="7" id="KW-0902">Two-component regulatory system</keyword>
<dbReference type="GO" id="GO:0000160">
    <property type="term" value="P:phosphorelay signal transduction system"/>
    <property type="evidence" value="ECO:0007669"/>
    <property type="project" value="UniProtKB-KW"/>
</dbReference>
<dbReference type="PROSITE" id="PS50109">
    <property type="entry name" value="HIS_KIN"/>
    <property type="match status" value="1"/>
</dbReference>
<dbReference type="PANTHER" id="PTHR24421:SF10">
    <property type="entry name" value="NITRATE_NITRITE SENSOR PROTEIN NARQ"/>
    <property type="match status" value="1"/>
</dbReference>
<dbReference type="InterPro" id="IPR036890">
    <property type="entry name" value="HATPase_C_sf"/>
</dbReference>
<dbReference type="GO" id="GO:0004673">
    <property type="term" value="F:protein histidine kinase activity"/>
    <property type="evidence" value="ECO:0007669"/>
    <property type="project" value="UniProtKB-EC"/>
</dbReference>
<dbReference type="PANTHER" id="PTHR24421">
    <property type="entry name" value="NITRATE/NITRITE SENSOR PROTEIN NARX-RELATED"/>
    <property type="match status" value="1"/>
</dbReference>
<dbReference type="InterPro" id="IPR005467">
    <property type="entry name" value="His_kinase_dom"/>
</dbReference>
<keyword evidence="5" id="KW-0418">Kinase</keyword>
<reference evidence="10 11" key="1">
    <citation type="submission" date="2020-04" db="EMBL/GenBank/DDBJ databases">
        <title>Genome sequencing of novel species.</title>
        <authorList>
            <person name="Heo J."/>
            <person name="Kim S.-J."/>
            <person name="Kim J.-S."/>
            <person name="Hong S.-B."/>
            <person name="Kwon S.-W."/>
        </authorList>
    </citation>
    <scope>NUCLEOTIDE SEQUENCE [LARGE SCALE GENOMIC DNA]</scope>
    <source>
        <strain evidence="10 11">MFER-1</strain>
    </source>
</reference>
<dbReference type="EMBL" id="CP051680">
    <property type="protein sequence ID" value="QJD82148.1"/>
    <property type="molecule type" value="Genomic_DNA"/>
</dbReference>
<evidence type="ECO:0000259" key="9">
    <source>
        <dbReference type="PROSITE" id="PS50109"/>
    </source>
</evidence>
<feature type="transmembrane region" description="Helical" evidence="8">
    <location>
        <begin position="155"/>
        <end position="173"/>
    </location>
</feature>
<protein>
    <recommendedName>
        <fullName evidence="2">histidine kinase</fullName>
        <ecNumber evidence="2">2.7.13.3</ecNumber>
    </recommendedName>
</protein>
<feature type="transmembrane region" description="Helical" evidence="8">
    <location>
        <begin position="306"/>
        <end position="330"/>
    </location>
</feature>
<evidence type="ECO:0000256" key="5">
    <source>
        <dbReference type="ARBA" id="ARBA00022777"/>
    </source>
</evidence>
<evidence type="ECO:0000256" key="8">
    <source>
        <dbReference type="SAM" id="Phobius"/>
    </source>
</evidence>
<evidence type="ECO:0000256" key="3">
    <source>
        <dbReference type="ARBA" id="ARBA00022679"/>
    </source>
</evidence>
<evidence type="ECO:0000256" key="4">
    <source>
        <dbReference type="ARBA" id="ARBA00022741"/>
    </source>
</evidence>
<dbReference type="Gene3D" id="3.30.565.10">
    <property type="entry name" value="Histidine kinase-like ATPase, C-terminal domain"/>
    <property type="match status" value="1"/>
</dbReference>
<keyword evidence="8" id="KW-0812">Transmembrane</keyword>
<sequence>MIQSSLFQFKSKAERGIILSIVCFVLFASYVHLVSIKAPYIGIVFSQATATSGVVIAVNEGGKALDWGIQPGDRLLSAEGNPYPRLYVKGAEAELTKAVSIVVEKRDGQRLVYRAEARRADFTVMVVSLIMEAMLLGIGWNAVRAKPESRVIRQFYTLNYTMALIVLTIYSREKSLSDIVVTSCAIWLPYLIFSFYLLFVFRAMHSRFGKLLLAIRMYSIALSAYMIYLIASSGEVSKWVSDLLNLSTVLTLITLACITLFYWKSFHRLERNQLLLLFSGLFLSMTPLTFLYAVPVLLGNEAIIPLSYALIGLLPFSGLLTYLLVVRSLLTMKISSRSLLHHRRAERLRENWMSQQKLSLSIRLSEKKMIRDRMKRVAYSLHGMMDIGGVCLIWRQDRRTYAYATRIYSGTENAVVAAGKISAEQLAQHFGFDKVIALSDDNGEQTLGFLCLGYSPNHLRLTDEEEQILFEAGEDAVRILTETARLSEYYRDDRLAREQLMRSGRTMSDVSYDSEALMEELESHRMRTTNFLHDNLLQNLIFLSRDLEELHDSGSASQEEVAVWLKCVYDSQRDIRALCDELYPPIIDEGNLKEALQWLLRTMKEKGDTSANLRYELKTKELERETVKIGLFRSIREIVYNVFKHAQAEKMTIHLWEDEHTIYCEIKDNGRGFDVSKVLDSAVPGERRFGLLSVHSQIRRLGGDIDIHSELGRGTAVTIILPLDKEVYDDEDFGKGATEN</sequence>
<dbReference type="GO" id="GO:0005524">
    <property type="term" value="F:ATP binding"/>
    <property type="evidence" value="ECO:0007669"/>
    <property type="project" value="UniProtKB-KW"/>
</dbReference>
<keyword evidence="8" id="KW-1133">Transmembrane helix</keyword>
<dbReference type="SUPFAM" id="SSF55874">
    <property type="entry name" value="ATPase domain of HSP90 chaperone/DNA topoisomerase II/histidine kinase"/>
    <property type="match status" value="1"/>
</dbReference>
<feature type="transmembrane region" description="Helical" evidence="8">
    <location>
        <begin position="243"/>
        <end position="263"/>
    </location>
</feature>
<feature type="transmembrane region" description="Helical" evidence="8">
    <location>
        <begin position="377"/>
        <end position="395"/>
    </location>
</feature>
<dbReference type="KEGG" id="cheb:HH215_02425"/>
<keyword evidence="4" id="KW-0547">Nucleotide-binding</keyword>
<keyword evidence="8" id="KW-0472">Membrane</keyword>
<organism evidence="10 11">
    <name type="scientific">Cohnella herbarum</name>
    <dbReference type="NCBI Taxonomy" id="2728023"/>
    <lineage>
        <taxon>Bacteria</taxon>
        <taxon>Bacillati</taxon>
        <taxon>Bacillota</taxon>
        <taxon>Bacilli</taxon>
        <taxon>Bacillales</taxon>
        <taxon>Paenibacillaceae</taxon>
        <taxon>Cohnella</taxon>
    </lineage>
</organism>
<feature type="transmembrane region" description="Helical" evidence="8">
    <location>
        <begin position="211"/>
        <end position="231"/>
    </location>
</feature>
<dbReference type="RefSeq" id="WP_169278451.1">
    <property type="nucleotide sequence ID" value="NZ_CP051680.1"/>
</dbReference>
<feature type="domain" description="Histidine kinase" evidence="9">
    <location>
        <begin position="531"/>
        <end position="725"/>
    </location>
</feature>
<dbReference type="EC" id="2.7.13.3" evidence="2"/>
<proteinExistence type="predicted"/>
<comment type="catalytic activity">
    <reaction evidence="1">
        <text>ATP + protein L-histidine = ADP + protein N-phospho-L-histidine.</text>
        <dbReference type="EC" id="2.7.13.3"/>
    </reaction>
</comment>
<dbReference type="CDD" id="cd16917">
    <property type="entry name" value="HATPase_UhpB-NarQ-NarX-like"/>
    <property type="match status" value="1"/>
</dbReference>
<keyword evidence="6" id="KW-0067">ATP-binding</keyword>
<evidence type="ECO:0000256" key="6">
    <source>
        <dbReference type="ARBA" id="ARBA00022840"/>
    </source>
</evidence>
<dbReference type="AlphaFoldDB" id="A0A7Z2ZJR5"/>
<dbReference type="InterPro" id="IPR050482">
    <property type="entry name" value="Sensor_HK_TwoCompSys"/>
</dbReference>
<feature type="transmembrane region" description="Helical" evidence="8">
    <location>
        <begin position="179"/>
        <end position="199"/>
    </location>
</feature>
<evidence type="ECO:0000256" key="7">
    <source>
        <dbReference type="ARBA" id="ARBA00023012"/>
    </source>
</evidence>
<accession>A0A7Z2ZJR5</accession>
<feature type="transmembrane region" description="Helical" evidence="8">
    <location>
        <begin position="122"/>
        <end position="143"/>
    </location>
</feature>
<dbReference type="SMART" id="SM00387">
    <property type="entry name" value="HATPase_c"/>
    <property type="match status" value="1"/>
</dbReference>
<dbReference type="InterPro" id="IPR003594">
    <property type="entry name" value="HATPase_dom"/>
</dbReference>
<evidence type="ECO:0000313" key="10">
    <source>
        <dbReference type="EMBL" id="QJD82148.1"/>
    </source>
</evidence>
<gene>
    <name evidence="10" type="ORF">HH215_02425</name>
</gene>
<dbReference type="Proteomes" id="UP000502248">
    <property type="component" value="Chromosome"/>
</dbReference>
<keyword evidence="11" id="KW-1185">Reference proteome</keyword>
<evidence type="ECO:0000256" key="1">
    <source>
        <dbReference type="ARBA" id="ARBA00000085"/>
    </source>
</evidence>
<feature type="transmembrane region" description="Helical" evidence="8">
    <location>
        <begin position="16"/>
        <end position="36"/>
    </location>
</feature>
<feature type="transmembrane region" description="Helical" evidence="8">
    <location>
        <begin position="275"/>
        <end position="294"/>
    </location>
</feature>
<evidence type="ECO:0000256" key="2">
    <source>
        <dbReference type="ARBA" id="ARBA00012438"/>
    </source>
</evidence>
<dbReference type="Pfam" id="PF02518">
    <property type="entry name" value="HATPase_c"/>
    <property type="match status" value="1"/>
</dbReference>
<name>A0A7Z2ZJR5_9BACL</name>
<keyword evidence="3" id="KW-0808">Transferase</keyword>